<evidence type="ECO:0000313" key="4">
    <source>
        <dbReference type="Proteomes" id="UP000636960"/>
    </source>
</evidence>
<feature type="region of interest" description="Disordered" evidence="1">
    <location>
        <begin position="114"/>
        <end position="134"/>
    </location>
</feature>
<reference evidence="3" key="1">
    <citation type="submission" date="2021-01" db="EMBL/GenBank/DDBJ databases">
        <title>Whole genome shotgun sequence of Actinoplanes rishiriensis NBRC 108556.</title>
        <authorList>
            <person name="Komaki H."/>
            <person name="Tamura T."/>
        </authorList>
    </citation>
    <scope>NUCLEOTIDE SEQUENCE</scope>
    <source>
        <strain evidence="3">NBRC 108556</strain>
    </source>
</reference>
<dbReference type="InterPro" id="IPR021224">
    <property type="entry name" value="DUF2690"/>
</dbReference>
<dbReference type="Proteomes" id="UP000636960">
    <property type="component" value="Unassembled WGS sequence"/>
</dbReference>
<keyword evidence="4" id="KW-1185">Reference proteome</keyword>
<dbReference type="RefSeq" id="WP_203782834.1">
    <property type="nucleotide sequence ID" value="NZ_BOMV01000048.1"/>
</dbReference>
<name>A0A919MQX3_9ACTN</name>
<comment type="caution">
    <text evidence="3">The sequence shown here is derived from an EMBL/GenBank/DDBJ whole genome shotgun (WGS) entry which is preliminary data.</text>
</comment>
<feature type="compositionally biased region" description="Polar residues" evidence="1">
    <location>
        <begin position="122"/>
        <end position="134"/>
    </location>
</feature>
<accession>A0A919MQX3</accession>
<organism evidence="3 4">
    <name type="scientific">Paractinoplanes rishiriensis</name>
    <dbReference type="NCBI Taxonomy" id="1050105"/>
    <lineage>
        <taxon>Bacteria</taxon>
        <taxon>Bacillati</taxon>
        <taxon>Actinomycetota</taxon>
        <taxon>Actinomycetes</taxon>
        <taxon>Micromonosporales</taxon>
        <taxon>Micromonosporaceae</taxon>
        <taxon>Paractinoplanes</taxon>
    </lineage>
</organism>
<feature type="signal peptide" evidence="2">
    <location>
        <begin position="1"/>
        <end position="34"/>
    </location>
</feature>
<proteinExistence type="predicted"/>
<feature type="chain" id="PRO_5036849650" description="DUF2690 domain-containing protein" evidence="2">
    <location>
        <begin position="35"/>
        <end position="172"/>
    </location>
</feature>
<protein>
    <recommendedName>
        <fullName evidence="5">DUF2690 domain-containing protein</fullName>
    </recommendedName>
</protein>
<sequence length="172" mass="17742">MKWFRLPLALLSCLAMAGAAATTVVVATAGPASAATCSGNGCNGTDPQATGCSANAITLSSARMITIRTGDDVGSIEMRYSRTCRTQWIRVTSRITDCSGDPCTNMARVRRPAGADGGAISYQDNGRPNSGAVSQWSRQVYTPNTRSCGTGAIDTGNDTGVPNRVNGAEICG</sequence>
<dbReference type="Pfam" id="PF10901">
    <property type="entry name" value="DUF2690"/>
    <property type="match status" value="1"/>
</dbReference>
<evidence type="ECO:0000256" key="1">
    <source>
        <dbReference type="SAM" id="MobiDB-lite"/>
    </source>
</evidence>
<keyword evidence="2" id="KW-0732">Signal</keyword>
<evidence type="ECO:0008006" key="5">
    <source>
        <dbReference type="Google" id="ProtNLM"/>
    </source>
</evidence>
<dbReference type="EMBL" id="BOMV01000048">
    <property type="protein sequence ID" value="GIE96591.1"/>
    <property type="molecule type" value="Genomic_DNA"/>
</dbReference>
<gene>
    <name evidence="3" type="ORF">Ari01nite_40560</name>
</gene>
<dbReference type="AlphaFoldDB" id="A0A919MQX3"/>
<evidence type="ECO:0000256" key="2">
    <source>
        <dbReference type="SAM" id="SignalP"/>
    </source>
</evidence>
<evidence type="ECO:0000313" key="3">
    <source>
        <dbReference type="EMBL" id="GIE96591.1"/>
    </source>
</evidence>